<evidence type="ECO:0000313" key="2">
    <source>
        <dbReference type="Proteomes" id="UP000050280"/>
    </source>
</evidence>
<accession>A0A0P7AHD7</accession>
<gene>
    <name evidence="1" type="ORF">I595_1401</name>
</gene>
<dbReference type="AlphaFoldDB" id="A0A0P7AHD7"/>
<dbReference type="EMBL" id="LDJX01000002">
    <property type="protein sequence ID" value="KPM32974.1"/>
    <property type="molecule type" value="Genomic_DNA"/>
</dbReference>
<name>A0A0P7AHD7_9FLAO</name>
<proteinExistence type="predicted"/>
<protein>
    <submittedName>
        <fullName evidence="1">Uncharacterized protein</fullName>
    </submittedName>
</protein>
<dbReference type="STRING" id="1300341.I595_1401"/>
<organism evidence="1 2">
    <name type="scientific">Croceitalea dokdonensis DOKDO 023</name>
    <dbReference type="NCBI Taxonomy" id="1300341"/>
    <lineage>
        <taxon>Bacteria</taxon>
        <taxon>Pseudomonadati</taxon>
        <taxon>Bacteroidota</taxon>
        <taxon>Flavobacteriia</taxon>
        <taxon>Flavobacteriales</taxon>
        <taxon>Flavobacteriaceae</taxon>
        <taxon>Croceitalea</taxon>
    </lineage>
</organism>
<sequence length="61" mass="6879">MLLQSLDTIKSFRSLNYPVFHLNFYFCKLGNLGAGVHYLDNQQGGGKVGSDFWKGHYNSPP</sequence>
<dbReference type="Proteomes" id="UP000050280">
    <property type="component" value="Unassembled WGS sequence"/>
</dbReference>
<reference evidence="1 2" key="1">
    <citation type="submission" date="2015-09" db="EMBL/GenBank/DDBJ databases">
        <title>Genome sequence of the marine flavobacterium Croceitalea dokdonensis DOKDO 023 that contains proton- and sodium-pumping rhodopsins.</title>
        <authorList>
            <person name="Kwon S.-K."/>
            <person name="Lee H.K."/>
            <person name="Kwak M.-J."/>
            <person name="Kim J.F."/>
        </authorList>
    </citation>
    <scope>NUCLEOTIDE SEQUENCE [LARGE SCALE GENOMIC DNA]</scope>
    <source>
        <strain evidence="1 2">DOKDO 023</strain>
    </source>
</reference>
<keyword evidence="2" id="KW-1185">Reference proteome</keyword>
<comment type="caution">
    <text evidence="1">The sequence shown here is derived from an EMBL/GenBank/DDBJ whole genome shotgun (WGS) entry which is preliminary data.</text>
</comment>
<evidence type="ECO:0000313" key="1">
    <source>
        <dbReference type="EMBL" id="KPM32974.1"/>
    </source>
</evidence>